<reference evidence="1 2" key="1">
    <citation type="journal article" date="2019" name="Int. J. Syst. Evol. Microbiol.">
        <title>The Global Catalogue of Microorganisms (GCM) 10K type strain sequencing project: providing services to taxonomists for standard genome sequencing and annotation.</title>
        <authorList>
            <consortium name="The Broad Institute Genomics Platform"/>
            <consortium name="The Broad Institute Genome Sequencing Center for Infectious Disease"/>
            <person name="Wu L."/>
            <person name="Ma J."/>
        </authorList>
    </citation>
    <scope>NUCLEOTIDE SEQUENCE [LARGE SCALE GENOMIC DNA]</scope>
    <source>
        <strain evidence="1 2">JCM 5067</strain>
    </source>
</reference>
<comment type="caution">
    <text evidence="1">The sequence shown here is derived from an EMBL/GenBank/DDBJ whole genome shotgun (WGS) entry which is preliminary data.</text>
</comment>
<protein>
    <submittedName>
        <fullName evidence="1">Uncharacterized protein</fullName>
    </submittedName>
</protein>
<keyword evidence="2" id="KW-1185">Reference proteome</keyword>
<accession>A0ABN1F0N9</accession>
<organism evidence="1 2">
    <name type="scientific">Streptomyces crystallinus</name>
    <dbReference type="NCBI Taxonomy" id="68191"/>
    <lineage>
        <taxon>Bacteria</taxon>
        <taxon>Bacillati</taxon>
        <taxon>Actinomycetota</taxon>
        <taxon>Actinomycetes</taxon>
        <taxon>Kitasatosporales</taxon>
        <taxon>Streptomycetaceae</taxon>
        <taxon>Streptomyces</taxon>
    </lineage>
</organism>
<dbReference type="EMBL" id="BAAACA010000004">
    <property type="protein sequence ID" value="GAA0579360.1"/>
    <property type="molecule type" value="Genomic_DNA"/>
</dbReference>
<name>A0ABN1F0N9_9ACTN</name>
<sequence length="129" mass="13879">MVRDHSDALEADLLEVFSIDLLDLWTGGLSLRRLHVLITSLLARQGTGALVAAIDESAIWTHEAHILARISDALEAANWLFISANSAGDEALEAPEPMWRPGIEPSEPPPPVTASGADVAVWFGQMNSL</sequence>
<evidence type="ECO:0000313" key="1">
    <source>
        <dbReference type="EMBL" id="GAA0579360.1"/>
    </source>
</evidence>
<gene>
    <name evidence="1" type="ORF">GCM10010394_04890</name>
</gene>
<evidence type="ECO:0000313" key="2">
    <source>
        <dbReference type="Proteomes" id="UP001500668"/>
    </source>
</evidence>
<dbReference type="Proteomes" id="UP001500668">
    <property type="component" value="Unassembled WGS sequence"/>
</dbReference>
<proteinExistence type="predicted"/>